<reference evidence="4" key="1">
    <citation type="journal article" date="2019" name="Int. J. Syst. Evol. Microbiol.">
        <title>The Global Catalogue of Microorganisms (GCM) 10K type strain sequencing project: providing services to taxonomists for standard genome sequencing and annotation.</title>
        <authorList>
            <consortium name="The Broad Institute Genomics Platform"/>
            <consortium name="The Broad Institute Genome Sequencing Center for Infectious Disease"/>
            <person name="Wu L."/>
            <person name="Ma J."/>
        </authorList>
    </citation>
    <scope>NUCLEOTIDE SEQUENCE [LARGE SCALE GENOMIC DNA]</scope>
    <source>
        <strain evidence="4">JCM 17924</strain>
    </source>
</reference>
<dbReference type="EMBL" id="BAABHA010000015">
    <property type="protein sequence ID" value="GAA4390541.1"/>
    <property type="molecule type" value="Genomic_DNA"/>
</dbReference>
<feature type="chain" id="PRO_5046809073" description="Peptidase M43 pregnancy-associated plasma-A domain-containing protein" evidence="1">
    <location>
        <begin position="30"/>
        <end position="426"/>
    </location>
</feature>
<comment type="caution">
    <text evidence="3">The sequence shown here is derived from an EMBL/GenBank/DDBJ whole genome shotgun (WGS) entry which is preliminary data.</text>
</comment>
<evidence type="ECO:0000313" key="4">
    <source>
        <dbReference type="Proteomes" id="UP001500454"/>
    </source>
</evidence>
<dbReference type="Gene3D" id="3.40.390.10">
    <property type="entry name" value="Collagenase (Catalytic Domain)"/>
    <property type="match status" value="1"/>
</dbReference>
<keyword evidence="1" id="KW-0732">Signal</keyword>
<keyword evidence="4" id="KW-1185">Reference proteome</keyword>
<dbReference type="RefSeq" id="WP_345226951.1">
    <property type="nucleotide sequence ID" value="NZ_BAABHA010000015.1"/>
</dbReference>
<sequence length="426" mass="46636">MTLFTPPYFRIKKLAALVLLACGSLAAAAQEITCSTPPTPADLIPSEPAIAPPLICSQTYNVRVNIHFMQTADGTGNFDQFNDGHPDNPDPGVTGYDYAEALVWAANGQMDINPPLTVAPGSSLTPLPKRIRLLLNGVYFHRNDALRNYDDLMNPSAYIIDGHNTINVFITEVPLDNQGYPLVGPRKGGVAKQVSYCGMTGNSNLWTCIVSPWTGWVAPVRRQAWEYASVLNHEVGHLLGLEHTWYGASGCADAPANANCWNLNEPPVDRTGVPRCDAAAKVSNNMMDYNAQQKSLSPCQLNKLYRNLEGCLANFVHSCSNCMPALIRYSLPHPKVRTTTNIVLDGRASFAEQWFKMEVDRVDSQNQIIAGTHFEVSHWRAMAVENLSSQYPFLAGNRYRIRVTGAASCGGPVAEQIDYTSIGTGF</sequence>
<name>A0ABP8JHA3_9BACT</name>
<dbReference type="InterPro" id="IPR024079">
    <property type="entry name" value="MetalloPept_cat_dom_sf"/>
</dbReference>
<evidence type="ECO:0000313" key="3">
    <source>
        <dbReference type="EMBL" id="GAA4390541.1"/>
    </source>
</evidence>
<dbReference type="SUPFAM" id="SSF55486">
    <property type="entry name" value="Metalloproteases ('zincins'), catalytic domain"/>
    <property type="match status" value="2"/>
</dbReference>
<dbReference type="Pfam" id="PF05572">
    <property type="entry name" value="Peptidase_M43"/>
    <property type="match status" value="1"/>
</dbReference>
<dbReference type="InterPro" id="IPR008754">
    <property type="entry name" value="Peptidase_M43"/>
</dbReference>
<organism evidence="3 4">
    <name type="scientific">Hymenobacter koreensis</name>
    <dbReference type="NCBI Taxonomy" id="1084523"/>
    <lineage>
        <taxon>Bacteria</taxon>
        <taxon>Pseudomonadati</taxon>
        <taxon>Bacteroidota</taxon>
        <taxon>Cytophagia</taxon>
        <taxon>Cytophagales</taxon>
        <taxon>Hymenobacteraceae</taxon>
        <taxon>Hymenobacter</taxon>
    </lineage>
</organism>
<proteinExistence type="predicted"/>
<gene>
    <name evidence="3" type="ORF">GCM10023186_38810</name>
</gene>
<protein>
    <recommendedName>
        <fullName evidence="2">Peptidase M43 pregnancy-associated plasma-A domain-containing protein</fullName>
    </recommendedName>
</protein>
<evidence type="ECO:0000259" key="2">
    <source>
        <dbReference type="Pfam" id="PF05572"/>
    </source>
</evidence>
<evidence type="ECO:0000256" key="1">
    <source>
        <dbReference type="SAM" id="SignalP"/>
    </source>
</evidence>
<dbReference type="Proteomes" id="UP001500454">
    <property type="component" value="Unassembled WGS sequence"/>
</dbReference>
<accession>A0ABP8JHA3</accession>
<feature type="signal peptide" evidence="1">
    <location>
        <begin position="1"/>
        <end position="29"/>
    </location>
</feature>
<feature type="domain" description="Peptidase M43 pregnancy-associated plasma-A" evidence="2">
    <location>
        <begin position="225"/>
        <end position="307"/>
    </location>
</feature>